<gene>
    <name evidence="3" type="ORF">GYN08_07800</name>
</gene>
<dbReference type="RefSeq" id="WP_166273622.1">
    <property type="nucleotide sequence ID" value="NZ_JAAFGS010000002.1"/>
</dbReference>
<dbReference type="InterPro" id="IPR036278">
    <property type="entry name" value="Sialidase_sf"/>
</dbReference>
<accession>A0ABX0F5C8</accession>
<dbReference type="Gene3D" id="2.130.10.10">
    <property type="entry name" value="YVTN repeat-like/Quinoprotein amine dehydrogenase"/>
    <property type="match status" value="1"/>
</dbReference>
<evidence type="ECO:0000256" key="1">
    <source>
        <dbReference type="SAM" id="MobiDB-lite"/>
    </source>
</evidence>
<feature type="signal peptide" evidence="2">
    <location>
        <begin position="1"/>
        <end position="25"/>
    </location>
</feature>
<name>A0ABX0F5C8_9BACL</name>
<comment type="caution">
    <text evidence="3">The sequence shown here is derived from an EMBL/GenBank/DDBJ whole genome shotgun (WGS) entry which is preliminary data.</text>
</comment>
<evidence type="ECO:0008006" key="5">
    <source>
        <dbReference type="Google" id="ProtNLM"/>
    </source>
</evidence>
<keyword evidence="2" id="KW-0732">Signal</keyword>
<dbReference type="EMBL" id="JAAFGS010000002">
    <property type="protein sequence ID" value="NGZ75219.1"/>
    <property type="molecule type" value="Genomic_DNA"/>
</dbReference>
<organism evidence="3 4">
    <name type="scientific">Saccharibacillus alkalitolerans</name>
    <dbReference type="NCBI Taxonomy" id="2705290"/>
    <lineage>
        <taxon>Bacteria</taxon>
        <taxon>Bacillati</taxon>
        <taxon>Bacillota</taxon>
        <taxon>Bacilli</taxon>
        <taxon>Bacillales</taxon>
        <taxon>Paenibacillaceae</taxon>
        <taxon>Saccharibacillus</taxon>
    </lineage>
</organism>
<feature type="region of interest" description="Disordered" evidence="1">
    <location>
        <begin position="34"/>
        <end position="77"/>
    </location>
</feature>
<proteinExistence type="predicted"/>
<evidence type="ECO:0000313" key="3">
    <source>
        <dbReference type="EMBL" id="NGZ75219.1"/>
    </source>
</evidence>
<feature type="chain" id="PRO_5045302609" description="Photosynthesis system II assembly factor Ycf48/Hcf136-like domain-containing protein" evidence="2">
    <location>
        <begin position="26"/>
        <end position="269"/>
    </location>
</feature>
<protein>
    <recommendedName>
        <fullName evidence="5">Photosynthesis system II assembly factor Ycf48/Hcf136-like domain-containing protein</fullName>
    </recommendedName>
</protein>
<evidence type="ECO:0000256" key="2">
    <source>
        <dbReference type="SAM" id="SignalP"/>
    </source>
</evidence>
<keyword evidence="4" id="KW-1185">Reference proteome</keyword>
<dbReference type="Proteomes" id="UP000800303">
    <property type="component" value="Unassembled WGS sequence"/>
</dbReference>
<dbReference type="PROSITE" id="PS51257">
    <property type="entry name" value="PROKAR_LIPOPROTEIN"/>
    <property type="match status" value="1"/>
</dbReference>
<sequence>MMKRHRFSINAGGLACVLLAGSLLAGCSAQSGLAGTGASPLPVSPSRTAYEPSAAETPEPEAKAESGTPAEQTQTRETYLDDSLAGWKIEAQINGKSNIDNTLYATRDGGQEWKKIDDSRKGSFPSGSVGAVRFADERRGWVSVDTPQEGNPLLFETRDGGLSWSPTALKIPADFRTARFRPKAPLLFSGTELGLFIAQADYAAGSGEENPLLFYVTSDGGETWSDPLRSEQGELHGLSWKTKRLADETGRAWSITIEGRTWTFERGDE</sequence>
<dbReference type="InterPro" id="IPR015943">
    <property type="entry name" value="WD40/YVTN_repeat-like_dom_sf"/>
</dbReference>
<dbReference type="SUPFAM" id="SSF50939">
    <property type="entry name" value="Sialidases"/>
    <property type="match status" value="1"/>
</dbReference>
<reference evidence="3 4" key="1">
    <citation type="submission" date="2020-01" db="EMBL/GenBank/DDBJ databases">
        <title>Polyphasic characterisation and genomic insights into a novel alkali tolerant bacterium VR-M41.</title>
        <authorList>
            <person name="Vemuluri V.R."/>
        </authorList>
    </citation>
    <scope>NUCLEOTIDE SEQUENCE [LARGE SCALE GENOMIC DNA]</scope>
    <source>
        <strain evidence="3 4">VR-M41</strain>
    </source>
</reference>
<evidence type="ECO:0000313" key="4">
    <source>
        <dbReference type="Proteomes" id="UP000800303"/>
    </source>
</evidence>